<name>A0A0F9EN18_9ZZZZ</name>
<gene>
    <name evidence="1" type="ORF">LCGC14_2407350</name>
</gene>
<evidence type="ECO:0000313" key="1">
    <source>
        <dbReference type="EMBL" id="KKL25233.1"/>
    </source>
</evidence>
<protein>
    <submittedName>
        <fullName evidence="1">Uncharacterized protein</fullName>
    </submittedName>
</protein>
<reference evidence="1" key="1">
    <citation type="journal article" date="2015" name="Nature">
        <title>Complex archaea that bridge the gap between prokaryotes and eukaryotes.</title>
        <authorList>
            <person name="Spang A."/>
            <person name="Saw J.H."/>
            <person name="Jorgensen S.L."/>
            <person name="Zaremba-Niedzwiedzka K."/>
            <person name="Martijn J."/>
            <person name="Lind A.E."/>
            <person name="van Eijk R."/>
            <person name="Schleper C."/>
            <person name="Guy L."/>
            <person name="Ettema T.J."/>
        </authorList>
    </citation>
    <scope>NUCLEOTIDE SEQUENCE</scope>
</reference>
<dbReference type="AlphaFoldDB" id="A0A0F9EN18"/>
<proteinExistence type="predicted"/>
<accession>A0A0F9EN18</accession>
<dbReference type="EMBL" id="LAZR01036293">
    <property type="protein sequence ID" value="KKL25233.1"/>
    <property type="molecule type" value="Genomic_DNA"/>
</dbReference>
<sequence length="62" mass="6557">MRKLVNRRGGRIHVQAPGYLDSTLCGRYILGSPGVGSDVPVTRLTCKRVLAANTKDTGGGSE</sequence>
<comment type="caution">
    <text evidence="1">The sequence shown here is derived from an EMBL/GenBank/DDBJ whole genome shotgun (WGS) entry which is preliminary data.</text>
</comment>
<organism evidence="1">
    <name type="scientific">marine sediment metagenome</name>
    <dbReference type="NCBI Taxonomy" id="412755"/>
    <lineage>
        <taxon>unclassified sequences</taxon>
        <taxon>metagenomes</taxon>
        <taxon>ecological metagenomes</taxon>
    </lineage>
</organism>